<reference evidence="2 3" key="1">
    <citation type="submission" date="2018-06" db="EMBL/GenBank/DDBJ databases">
        <authorList>
            <consortium name="Pathogen Informatics"/>
            <person name="Doyle S."/>
        </authorList>
    </citation>
    <scope>NUCLEOTIDE SEQUENCE [LARGE SCALE GENOMIC DNA]</scope>
    <source>
        <strain evidence="2 3">NCTC10738</strain>
    </source>
</reference>
<keyword evidence="1" id="KW-0812">Transmembrane</keyword>
<feature type="transmembrane region" description="Helical" evidence="1">
    <location>
        <begin position="78"/>
        <end position="105"/>
    </location>
</feature>
<dbReference type="PANTHER" id="PTHR43471">
    <property type="entry name" value="ABC TRANSPORTER PERMEASE"/>
    <property type="match status" value="1"/>
</dbReference>
<gene>
    <name evidence="2" type="ORF">NCTC10738_01113</name>
</gene>
<evidence type="ECO:0000313" key="2">
    <source>
        <dbReference type="EMBL" id="SUI56352.1"/>
    </source>
</evidence>
<proteinExistence type="predicted"/>
<evidence type="ECO:0000256" key="1">
    <source>
        <dbReference type="SAM" id="Phobius"/>
    </source>
</evidence>
<feature type="transmembrane region" description="Helical" evidence="1">
    <location>
        <begin position="125"/>
        <end position="145"/>
    </location>
</feature>
<dbReference type="Proteomes" id="UP000254069">
    <property type="component" value="Unassembled WGS sequence"/>
</dbReference>
<feature type="transmembrane region" description="Helical" evidence="1">
    <location>
        <begin position="34"/>
        <end position="58"/>
    </location>
</feature>
<keyword evidence="1" id="KW-0472">Membrane</keyword>
<evidence type="ECO:0000313" key="3">
    <source>
        <dbReference type="Proteomes" id="UP000254069"/>
    </source>
</evidence>
<dbReference type="RefSeq" id="WP_115389333.1">
    <property type="nucleotide sequence ID" value="NZ_JADZHC010000011.1"/>
</dbReference>
<dbReference type="Pfam" id="PF12679">
    <property type="entry name" value="ABC2_membrane_2"/>
    <property type="match status" value="1"/>
</dbReference>
<dbReference type="EMBL" id="UGYO01000001">
    <property type="protein sequence ID" value="SUI56352.1"/>
    <property type="molecule type" value="Genomic_DNA"/>
</dbReference>
<feature type="transmembrane region" description="Helical" evidence="1">
    <location>
        <begin position="190"/>
        <end position="215"/>
    </location>
</feature>
<keyword evidence="3" id="KW-1185">Reference proteome</keyword>
<accession>A0A379Z6G1</accession>
<protein>
    <submittedName>
        <fullName evidence="2">ABC-type transport system involved in multi-copper enzyme maturation, permease component</fullName>
    </submittedName>
</protein>
<dbReference type="PANTHER" id="PTHR43471:SF1">
    <property type="entry name" value="ABC TRANSPORTER PERMEASE PROTEIN NOSY-RELATED"/>
    <property type="match status" value="1"/>
</dbReference>
<keyword evidence="1" id="KW-1133">Transmembrane helix</keyword>
<sequence length="279" mass="30548">MQLVRENEALTSQRPNPLFIVAAKEFKDCLRSRWLQTACCLFALLAAAVIFGAGALGGEFRWQALPQLFNSLLTLSVFLVPLLALLLSFDAVVGEAEAGTLLLLLTYPLSRSQWLAGKLMGQGGALLLALLLGFGLPLGLLPVLAQEYCSIELPAALALLLASAWLLGLVFMLLGYWVSMQVKQKAQALALLMLLWLLLVLLYDLALLVLAVVAADTLGQSGLQWLMLLNPASVFRLLNQSFLGLASGVPTWPWLLGILFGWLLLLSWLCRYSFQRRPL</sequence>
<dbReference type="GO" id="GO:0005886">
    <property type="term" value="C:plasma membrane"/>
    <property type="evidence" value="ECO:0007669"/>
    <property type="project" value="UniProtKB-SubCell"/>
</dbReference>
<dbReference type="GO" id="GO:0140359">
    <property type="term" value="F:ABC-type transporter activity"/>
    <property type="evidence" value="ECO:0007669"/>
    <property type="project" value="InterPro"/>
</dbReference>
<name>A0A379Z6G1_9GAMM</name>
<organism evidence="2 3">
    <name type="scientific">Shewanella algae</name>
    <dbReference type="NCBI Taxonomy" id="38313"/>
    <lineage>
        <taxon>Bacteria</taxon>
        <taxon>Pseudomonadati</taxon>
        <taxon>Pseudomonadota</taxon>
        <taxon>Gammaproteobacteria</taxon>
        <taxon>Alteromonadales</taxon>
        <taxon>Shewanellaceae</taxon>
        <taxon>Shewanella</taxon>
    </lineage>
</organism>
<feature type="transmembrane region" description="Helical" evidence="1">
    <location>
        <begin position="252"/>
        <end position="274"/>
    </location>
</feature>
<feature type="transmembrane region" description="Helical" evidence="1">
    <location>
        <begin position="157"/>
        <end position="178"/>
    </location>
</feature>
<dbReference type="AlphaFoldDB" id="A0A379Z6G1"/>